<reference evidence="1" key="4">
    <citation type="submission" date="2019-03" db="UniProtKB">
        <authorList>
            <consortium name="EnsemblPlants"/>
        </authorList>
    </citation>
    <scope>IDENTIFICATION</scope>
</reference>
<reference evidence="2" key="2">
    <citation type="journal article" date="2017" name="Nat. Plants">
        <title>The Aegilops tauschii genome reveals multiple impacts of transposons.</title>
        <authorList>
            <person name="Zhao G."/>
            <person name="Zou C."/>
            <person name="Li K."/>
            <person name="Wang K."/>
            <person name="Li T."/>
            <person name="Gao L."/>
            <person name="Zhang X."/>
            <person name="Wang H."/>
            <person name="Yang Z."/>
            <person name="Liu X."/>
            <person name="Jiang W."/>
            <person name="Mao L."/>
            <person name="Kong X."/>
            <person name="Jiao Y."/>
            <person name="Jia J."/>
        </authorList>
    </citation>
    <scope>NUCLEOTIDE SEQUENCE [LARGE SCALE GENOMIC DNA]</scope>
    <source>
        <strain evidence="2">cv. AL8/78</strain>
    </source>
</reference>
<reference evidence="2" key="1">
    <citation type="journal article" date="2014" name="Science">
        <title>Ancient hybridizations among the ancestral genomes of bread wheat.</title>
        <authorList>
            <consortium name="International Wheat Genome Sequencing Consortium,"/>
            <person name="Marcussen T."/>
            <person name="Sandve S.R."/>
            <person name="Heier L."/>
            <person name="Spannagl M."/>
            <person name="Pfeifer M."/>
            <person name="Jakobsen K.S."/>
            <person name="Wulff B.B."/>
            <person name="Steuernagel B."/>
            <person name="Mayer K.F."/>
            <person name="Olsen O.A."/>
        </authorList>
    </citation>
    <scope>NUCLEOTIDE SEQUENCE [LARGE SCALE GENOMIC DNA]</scope>
    <source>
        <strain evidence="2">cv. AL8/78</strain>
    </source>
</reference>
<dbReference type="AlphaFoldDB" id="A0A453CD17"/>
<dbReference type="EnsemblPlants" id="AET2Gv20809700.15">
    <property type="protein sequence ID" value="AET2Gv20809700.15"/>
    <property type="gene ID" value="AET2Gv20809700"/>
</dbReference>
<reference evidence="1" key="3">
    <citation type="journal article" date="2017" name="Nature">
        <title>Genome sequence of the progenitor of the wheat D genome Aegilops tauschii.</title>
        <authorList>
            <person name="Luo M.C."/>
            <person name="Gu Y.Q."/>
            <person name="Puiu D."/>
            <person name="Wang H."/>
            <person name="Twardziok S.O."/>
            <person name="Deal K.R."/>
            <person name="Huo N."/>
            <person name="Zhu T."/>
            <person name="Wang L."/>
            <person name="Wang Y."/>
            <person name="McGuire P.E."/>
            <person name="Liu S."/>
            <person name="Long H."/>
            <person name="Ramasamy R.K."/>
            <person name="Rodriguez J.C."/>
            <person name="Van S.L."/>
            <person name="Yuan L."/>
            <person name="Wang Z."/>
            <person name="Xia Z."/>
            <person name="Xiao L."/>
            <person name="Anderson O.D."/>
            <person name="Ouyang S."/>
            <person name="Liang Y."/>
            <person name="Zimin A.V."/>
            <person name="Pertea G."/>
            <person name="Qi P."/>
            <person name="Bennetzen J.L."/>
            <person name="Dai X."/>
            <person name="Dawson M.W."/>
            <person name="Muller H.G."/>
            <person name="Kugler K."/>
            <person name="Rivarola-Duarte L."/>
            <person name="Spannagl M."/>
            <person name="Mayer K.F.X."/>
            <person name="Lu F.H."/>
            <person name="Bevan M.W."/>
            <person name="Leroy P."/>
            <person name="Li P."/>
            <person name="You F.M."/>
            <person name="Sun Q."/>
            <person name="Liu Z."/>
            <person name="Lyons E."/>
            <person name="Wicker T."/>
            <person name="Salzberg S.L."/>
            <person name="Devos K.M."/>
            <person name="Dvorak J."/>
        </authorList>
    </citation>
    <scope>NUCLEOTIDE SEQUENCE [LARGE SCALE GENOMIC DNA]</scope>
    <source>
        <strain evidence="1">cv. AL8/78</strain>
    </source>
</reference>
<organism evidence="1 2">
    <name type="scientific">Aegilops tauschii subsp. strangulata</name>
    <name type="common">Goatgrass</name>
    <dbReference type="NCBI Taxonomy" id="200361"/>
    <lineage>
        <taxon>Eukaryota</taxon>
        <taxon>Viridiplantae</taxon>
        <taxon>Streptophyta</taxon>
        <taxon>Embryophyta</taxon>
        <taxon>Tracheophyta</taxon>
        <taxon>Spermatophyta</taxon>
        <taxon>Magnoliopsida</taxon>
        <taxon>Liliopsida</taxon>
        <taxon>Poales</taxon>
        <taxon>Poaceae</taxon>
        <taxon>BOP clade</taxon>
        <taxon>Pooideae</taxon>
        <taxon>Triticodae</taxon>
        <taxon>Triticeae</taxon>
        <taxon>Triticinae</taxon>
        <taxon>Aegilops</taxon>
    </lineage>
</organism>
<proteinExistence type="predicted"/>
<reference evidence="1" key="5">
    <citation type="journal article" date="2021" name="G3 (Bethesda)">
        <title>Aegilops tauschii genome assembly Aet v5.0 features greater sequence contiguity and improved annotation.</title>
        <authorList>
            <person name="Wang L."/>
            <person name="Zhu T."/>
            <person name="Rodriguez J.C."/>
            <person name="Deal K.R."/>
            <person name="Dubcovsky J."/>
            <person name="McGuire P.E."/>
            <person name="Lux T."/>
            <person name="Spannagl M."/>
            <person name="Mayer K.F.X."/>
            <person name="Baldrich P."/>
            <person name="Meyers B.C."/>
            <person name="Huo N."/>
            <person name="Gu Y.Q."/>
            <person name="Zhou H."/>
            <person name="Devos K.M."/>
            <person name="Bennetzen J.L."/>
            <person name="Unver T."/>
            <person name="Budak H."/>
            <person name="Gulick P.J."/>
            <person name="Galiba G."/>
            <person name="Kalapos B."/>
            <person name="Nelson D.R."/>
            <person name="Li P."/>
            <person name="You F.M."/>
            <person name="Luo M.C."/>
            <person name="Dvorak J."/>
        </authorList>
    </citation>
    <scope>NUCLEOTIDE SEQUENCE [LARGE SCALE GENOMIC DNA]</scope>
    <source>
        <strain evidence="1">cv. AL8/78</strain>
    </source>
</reference>
<keyword evidence="2" id="KW-1185">Reference proteome</keyword>
<accession>A0A453CD17</accession>
<name>A0A453CD17_AEGTS</name>
<dbReference type="Gramene" id="AET2Gv20809700.15">
    <property type="protein sequence ID" value="AET2Gv20809700.15"/>
    <property type="gene ID" value="AET2Gv20809700"/>
</dbReference>
<dbReference type="Proteomes" id="UP000015105">
    <property type="component" value="Chromosome 2D"/>
</dbReference>
<sequence length="52" mass="6023">LELRLHHIKTGGRVEPAEMILEAQRHLVVMQGKMILKKVYMPLPLLLYSIQS</sequence>
<protein>
    <submittedName>
        <fullName evidence="1">Uncharacterized protein</fullName>
    </submittedName>
</protein>
<evidence type="ECO:0000313" key="1">
    <source>
        <dbReference type="EnsemblPlants" id="AET2Gv20809700.15"/>
    </source>
</evidence>
<evidence type="ECO:0000313" key="2">
    <source>
        <dbReference type="Proteomes" id="UP000015105"/>
    </source>
</evidence>